<comment type="function">
    <text evidence="4">Covalent carrier of the coenzyme of citrate lyase.</text>
</comment>
<dbReference type="Proteomes" id="UP000198948">
    <property type="component" value="Unassembled WGS sequence"/>
</dbReference>
<sequence length="98" mass="10784">MMEIKQTAMAGTLESSDIQITLTPIAGATEIHLDSSVGKQFGEQIKQVITETLASYKVEHVRVDAVDRGALDCTIQARTQTVIQRGLDQVDQVNWEVL</sequence>
<keyword evidence="2 4" id="KW-0963">Cytoplasm</keyword>
<evidence type="ECO:0000256" key="5">
    <source>
        <dbReference type="PIRSR" id="PIRSR002736-50"/>
    </source>
</evidence>
<dbReference type="GO" id="GO:0005737">
    <property type="term" value="C:cytoplasm"/>
    <property type="evidence" value="ECO:0007669"/>
    <property type="project" value="UniProtKB-SubCell"/>
</dbReference>
<dbReference type="NCBIfam" id="NF009726">
    <property type="entry name" value="PRK13253.1"/>
    <property type="match status" value="1"/>
</dbReference>
<feature type="modified residue" description="O-(phosphoribosyl dephospho-coenzyme A)serine" evidence="4 5">
    <location>
        <position position="15"/>
    </location>
</feature>
<comment type="similarity">
    <text evidence="4">Belongs to the CitD family.</text>
</comment>
<dbReference type="HAMAP" id="MF_00805">
    <property type="entry name" value="CitD"/>
    <property type="match status" value="1"/>
</dbReference>
<dbReference type="NCBIfam" id="TIGR01608">
    <property type="entry name" value="citD"/>
    <property type="match status" value="1"/>
</dbReference>
<protein>
    <recommendedName>
        <fullName evidence="4">Citrate lyase acyl carrier protein</fullName>
    </recommendedName>
    <alternativeName>
        <fullName evidence="4">Citrate lyase gamma chain</fullName>
    </alternativeName>
</protein>
<keyword evidence="7" id="KW-1185">Reference proteome</keyword>
<evidence type="ECO:0000256" key="3">
    <source>
        <dbReference type="ARBA" id="ARBA00022553"/>
    </source>
</evidence>
<dbReference type="GO" id="GO:0016829">
    <property type="term" value="F:lyase activity"/>
    <property type="evidence" value="ECO:0007669"/>
    <property type="project" value="UniProtKB-KW"/>
</dbReference>
<evidence type="ECO:0000313" key="7">
    <source>
        <dbReference type="Proteomes" id="UP000198948"/>
    </source>
</evidence>
<dbReference type="AlphaFoldDB" id="A0A1H9TL93"/>
<reference evidence="6 7" key="1">
    <citation type="submission" date="2016-10" db="EMBL/GenBank/DDBJ databases">
        <authorList>
            <person name="de Groot N.N."/>
        </authorList>
    </citation>
    <scope>NUCLEOTIDE SEQUENCE [LARGE SCALE GENOMIC DNA]</scope>
    <source>
        <strain evidence="6 7">DSM 13760</strain>
    </source>
</reference>
<dbReference type="Pfam" id="PF06857">
    <property type="entry name" value="ACP"/>
    <property type="match status" value="1"/>
</dbReference>
<accession>A0A1H9TL93</accession>
<proteinExistence type="inferred from homology"/>
<evidence type="ECO:0000313" key="6">
    <source>
        <dbReference type="EMBL" id="SER97921.1"/>
    </source>
</evidence>
<organism evidence="6 7">
    <name type="scientific">Isobaculum melis</name>
    <dbReference type="NCBI Taxonomy" id="142588"/>
    <lineage>
        <taxon>Bacteria</taxon>
        <taxon>Bacillati</taxon>
        <taxon>Bacillota</taxon>
        <taxon>Bacilli</taxon>
        <taxon>Lactobacillales</taxon>
        <taxon>Carnobacteriaceae</taxon>
        <taxon>Isobaculum</taxon>
    </lineage>
</organism>
<name>A0A1H9TL93_9LACT</name>
<dbReference type="InterPro" id="IPR006495">
    <property type="entry name" value="CitD"/>
</dbReference>
<dbReference type="PIRSF" id="PIRSF002736">
    <property type="entry name" value="Citrt_lyas_gamma"/>
    <property type="match status" value="1"/>
</dbReference>
<keyword evidence="3 4" id="KW-0597">Phosphoprotein</keyword>
<keyword evidence="6" id="KW-0456">Lyase</keyword>
<evidence type="ECO:0000256" key="1">
    <source>
        <dbReference type="ARBA" id="ARBA00004496"/>
    </source>
</evidence>
<evidence type="ECO:0000256" key="4">
    <source>
        <dbReference type="HAMAP-Rule" id="MF_00805"/>
    </source>
</evidence>
<comment type="subunit">
    <text evidence="4">Oligomer with a subunit composition of (alpha,beta,gamma)6.</text>
</comment>
<gene>
    <name evidence="4" type="primary">citD</name>
    <name evidence="6" type="ORF">SAMN04488559_11452</name>
</gene>
<comment type="subcellular location">
    <subcellularLocation>
        <location evidence="1 4">Cytoplasm</location>
    </subcellularLocation>
</comment>
<dbReference type="InterPro" id="IPR023439">
    <property type="entry name" value="Mal_deCO2ase/Cit_lyase_ACP"/>
</dbReference>
<evidence type="ECO:0000256" key="2">
    <source>
        <dbReference type="ARBA" id="ARBA00022490"/>
    </source>
</evidence>
<dbReference type="EMBL" id="FOHA01000014">
    <property type="protein sequence ID" value="SER97921.1"/>
    <property type="molecule type" value="Genomic_DNA"/>
</dbReference>
<dbReference type="STRING" id="142588.SAMN04488559_11452"/>